<dbReference type="InterPro" id="IPR038071">
    <property type="entry name" value="UROD/MetE-like_sf"/>
</dbReference>
<accession>A0A101I0W9</accession>
<name>A0A101I0W9_UNCT6</name>
<comment type="caution">
    <text evidence="2">The sequence shown here is derived from an EMBL/GenBank/DDBJ whole genome shotgun (WGS) entry which is preliminary data.</text>
</comment>
<evidence type="ECO:0000313" key="2">
    <source>
        <dbReference type="EMBL" id="KUK86354.1"/>
    </source>
</evidence>
<dbReference type="InterPro" id="IPR052024">
    <property type="entry name" value="Methanogen_methyltrans"/>
</dbReference>
<dbReference type="PANTHER" id="PTHR47099:SF1">
    <property type="entry name" value="METHYLCOBAMIDE:COM METHYLTRANSFERASE MTBA"/>
    <property type="match status" value="1"/>
</dbReference>
<dbReference type="SUPFAM" id="SSF51726">
    <property type="entry name" value="UROD/MetE-like"/>
    <property type="match status" value="1"/>
</dbReference>
<protein>
    <recommendedName>
        <fullName evidence="1">Uroporphyrinogen decarboxylase (URO-D) domain-containing protein</fullName>
    </recommendedName>
</protein>
<feature type="domain" description="Uroporphyrinogen decarboxylase (URO-D)" evidence="1">
    <location>
        <begin position="95"/>
        <end position="330"/>
    </location>
</feature>
<evidence type="ECO:0000313" key="3">
    <source>
        <dbReference type="Proteomes" id="UP000053467"/>
    </source>
</evidence>
<dbReference type="GO" id="GO:0006779">
    <property type="term" value="P:porphyrin-containing compound biosynthetic process"/>
    <property type="evidence" value="ECO:0007669"/>
    <property type="project" value="InterPro"/>
</dbReference>
<dbReference type="GO" id="GO:0004853">
    <property type="term" value="F:uroporphyrinogen decarboxylase activity"/>
    <property type="evidence" value="ECO:0007669"/>
    <property type="project" value="InterPro"/>
</dbReference>
<dbReference type="PANTHER" id="PTHR47099">
    <property type="entry name" value="METHYLCOBAMIDE:COM METHYLTRANSFERASE MTBA"/>
    <property type="match status" value="1"/>
</dbReference>
<dbReference type="Proteomes" id="UP000053467">
    <property type="component" value="Unassembled WGS sequence"/>
</dbReference>
<dbReference type="InterPro" id="IPR000257">
    <property type="entry name" value="Uroporphyrinogen_deCOase"/>
</dbReference>
<dbReference type="AlphaFoldDB" id="A0A101I0W9"/>
<organism evidence="2 3">
    <name type="scientific">candidate division TA06 bacterium 34_109</name>
    <dbReference type="NCBI Taxonomy" id="1635277"/>
    <lineage>
        <taxon>Bacteria</taxon>
        <taxon>Bacteria division TA06</taxon>
    </lineage>
</organism>
<evidence type="ECO:0000259" key="1">
    <source>
        <dbReference type="Pfam" id="PF01208"/>
    </source>
</evidence>
<dbReference type="Gene3D" id="3.20.20.210">
    <property type="match status" value="1"/>
</dbReference>
<proteinExistence type="predicted"/>
<gene>
    <name evidence="2" type="ORF">XE03_1549</name>
</gene>
<dbReference type="Pfam" id="PF01208">
    <property type="entry name" value="URO-D"/>
    <property type="match status" value="1"/>
</dbReference>
<dbReference type="EMBL" id="LGGX01000021">
    <property type="protein sequence ID" value="KUK86354.1"/>
    <property type="molecule type" value="Genomic_DNA"/>
</dbReference>
<sequence>MSHSSYRLSSKQRLNKVLHDEIPDRVPWVDHFMNNDLPNQILKKQFKHQYKYIRNFPEILDYLGMDAFEFRVTAPVYCEILKKNGIEMYGKGLIKSRKDLDEIILPNPGSEDILYEAEILSKKYGDKYALILSTRSGFMNTYLSLGFDGFSYALVDDPGLIDDLYYRMRDWTLELVENLKQFKFDAIRVTDDIAYKNGLLFSPLILEKYLFPAHKLVKETSGLPFIFHSDGNFLAIMDRLIEIGVDVVSNIEPEAMDIIELKKQYGDKVKIMGNISMNTLAAGTPEEVYEETKEKLQLLAPGGGFILSSSNSLPIYCKPENIIAIKEALADYGWY</sequence>
<reference evidence="3" key="1">
    <citation type="journal article" date="2015" name="MBio">
        <title>Genome-Resolved Metagenomic Analysis Reveals Roles for Candidate Phyla and Other Microbial Community Members in Biogeochemical Transformations in Oil Reservoirs.</title>
        <authorList>
            <person name="Hu P."/>
            <person name="Tom L."/>
            <person name="Singh A."/>
            <person name="Thomas B.C."/>
            <person name="Baker B.J."/>
            <person name="Piceno Y.M."/>
            <person name="Andersen G.L."/>
            <person name="Banfield J.F."/>
        </authorList>
    </citation>
    <scope>NUCLEOTIDE SEQUENCE [LARGE SCALE GENOMIC DNA]</scope>
</reference>